<dbReference type="InterPro" id="IPR036890">
    <property type="entry name" value="HATPase_C_sf"/>
</dbReference>
<evidence type="ECO:0000259" key="2">
    <source>
        <dbReference type="Pfam" id="PF13581"/>
    </source>
</evidence>
<keyword evidence="1" id="KW-0808">Transferase</keyword>
<dbReference type="InterPro" id="IPR050267">
    <property type="entry name" value="Anti-sigma-factor_SerPK"/>
</dbReference>
<feature type="domain" description="Histidine kinase/HSP90-like ATPase" evidence="2">
    <location>
        <begin position="26"/>
        <end position="143"/>
    </location>
</feature>
<dbReference type="RefSeq" id="WP_345431918.1">
    <property type="nucleotide sequence ID" value="NZ_BAABHK010000004.1"/>
</dbReference>
<accession>A0ABP8UBK6</accession>
<dbReference type="EMBL" id="BAABHK010000004">
    <property type="protein sequence ID" value="GAA4626565.1"/>
    <property type="molecule type" value="Genomic_DNA"/>
</dbReference>
<dbReference type="CDD" id="cd16936">
    <property type="entry name" value="HATPase_RsbW-like"/>
    <property type="match status" value="1"/>
</dbReference>
<protein>
    <recommendedName>
        <fullName evidence="2">Histidine kinase/HSP90-like ATPase domain-containing protein</fullName>
    </recommendedName>
</protein>
<dbReference type="Gene3D" id="3.30.565.10">
    <property type="entry name" value="Histidine kinase-like ATPase, C-terminal domain"/>
    <property type="match status" value="1"/>
</dbReference>
<keyword evidence="4" id="KW-1185">Reference proteome</keyword>
<dbReference type="Pfam" id="PF13581">
    <property type="entry name" value="HATPase_c_2"/>
    <property type="match status" value="1"/>
</dbReference>
<dbReference type="InterPro" id="IPR003594">
    <property type="entry name" value="HATPase_dom"/>
</dbReference>
<comment type="caution">
    <text evidence="3">The sequence shown here is derived from an EMBL/GenBank/DDBJ whole genome shotgun (WGS) entry which is preliminary data.</text>
</comment>
<reference evidence="4" key="1">
    <citation type="journal article" date="2019" name="Int. J. Syst. Evol. Microbiol.">
        <title>The Global Catalogue of Microorganisms (GCM) 10K type strain sequencing project: providing services to taxonomists for standard genome sequencing and annotation.</title>
        <authorList>
            <consortium name="The Broad Institute Genomics Platform"/>
            <consortium name="The Broad Institute Genome Sequencing Center for Infectious Disease"/>
            <person name="Wu L."/>
            <person name="Ma J."/>
        </authorList>
    </citation>
    <scope>NUCLEOTIDE SEQUENCE [LARGE SCALE GENOMIC DNA]</scope>
    <source>
        <strain evidence="4">JCM 17939</strain>
    </source>
</reference>
<proteinExistence type="predicted"/>
<dbReference type="PANTHER" id="PTHR35526:SF3">
    <property type="entry name" value="ANTI-SIGMA-F FACTOR RSBW"/>
    <property type="match status" value="1"/>
</dbReference>
<evidence type="ECO:0000256" key="1">
    <source>
        <dbReference type="ARBA" id="ARBA00022527"/>
    </source>
</evidence>
<evidence type="ECO:0000313" key="3">
    <source>
        <dbReference type="EMBL" id="GAA4626565.1"/>
    </source>
</evidence>
<sequence length="165" mass="17812">MTPDPAVLTDRPASPTEPAPIFLPLHARPDAVRQARQHAAKAVAGHSAHDPYDIALITSEVVTNAIVHGSGQREWTDDLWPVSVEVTVTARYVHLAVTDPDPRPLHIPAVGDLTALSGRGLGIVCEHARDVWPTYTEHGKTVHVLVVAPGVTLTKRELHEIGVPR</sequence>
<keyword evidence="1" id="KW-0723">Serine/threonine-protein kinase</keyword>
<dbReference type="SUPFAM" id="SSF55874">
    <property type="entry name" value="ATPase domain of HSP90 chaperone/DNA topoisomerase II/histidine kinase"/>
    <property type="match status" value="1"/>
</dbReference>
<name>A0ABP8UBK6_9ACTN</name>
<evidence type="ECO:0000313" key="4">
    <source>
        <dbReference type="Proteomes" id="UP001501442"/>
    </source>
</evidence>
<gene>
    <name evidence="3" type="ORF">GCM10023196_035320</name>
</gene>
<dbReference type="PANTHER" id="PTHR35526">
    <property type="entry name" value="ANTI-SIGMA-F FACTOR RSBW-RELATED"/>
    <property type="match status" value="1"/>
</dbReference>
<organism evidence="3 4">
    <name type="scientific">Actinoallomurus vinaceus</name>
    <dbReference type="NCBI Taxonomy" id="1080074"/>
    <lineage>
        <taxon>Bacteria</taxon>
        <taxon>Bacillati</taxon>
        <taxon>Actinomycetota</taxon>
        <taxon>Actinomycetes</taxon>
        <taxon>Streptosporangiales</taxon>
        <taxon>Thermomonosporaceae</taxon>
        <taxon>Actinoallomurus</taxon>
    </lineage>
</organism>
<dbReference type="Proteomes" id="UP001501442">
    <property type="component" value="Unassembled WGS sequence"/>
</dbReference>
<keyword evidence="1" id="KW-0418">Kinase</keyword>